<evidence type="ECO:0000256" key="4">
    <source>
        <dbReference type="ARBA" id="ARBA00020268"/>
    </source>
</evidence>
<dbReference type="KEGG" id="nth:Nther_2358"/>
<evidence type="ECO:0000256" key="2">
    <source>
        <dbReference type="ARBA" id="ARBA00004651"/>
    </source>
</evidence>
<evidence type="ECO:0000256" key="8">
    <source>
        <dbReference type="ARBA" id="ARBA00022692"/>
    </source>
</evidence>
<dbReference type="NCBIfam" id="TIGR00797">
    <property type="entry name" value="matE"/>
    <property type="match status" value="1"/>
</dbReference>
<dbReference type="InterPro" id="IPR048279">
    <property type="entry name" value="MdtK-like"/>
</dbReference>
<keyword evidence="9 13" id="KW-1133">Transmembrane helix</keyword>
<dbReference type="OrthoDB" id="9776324at2"/>
<accession>B2A0P3</accession>
<sequence length="467" mass="50981">MEPEEKQSSPGNSLEGRIAPDRENILRNLWKLSWPVMLGMMLHSTLAVADTFFVGRLGDYAVAAISLSGNIFWLLITISEVINVGTVSMVARFIGAEEPGKVKNTILHSGLFALLLSLLVSSLLIYFSAPFLSLFTQDEQILASGTAYLRIMAVGMFILFLYIVMSASFQGAGDTKTPMKMLFFANGLNIILNPVFILGLGPAPRLEVMGAGVATLVSNSLALLILGRWFFRTNKLPAIKVSDFQFNRSIARNIMAIGFPAGVQAISRPLTGMILMYMVSIFGDDAIAAFGVGQRALSYAFIVSAGLMVATTTMVGQGLGTGDLDYTRSISRKSIIIGFLFQGAIALVYFVLARPIMDLFITESQLAVEMGVNYLRIIALGLLFAGPIRAFVGTFKGAGDTVPGMVAAFISNWIVKLSLAYLMAFHMEIGTNGIWWAITISIGIEIAILYYWYQKGTWLYRKIQVQE</sequence>
<evidence type="ECO:0000256" key="3">
    <source>
        <dbReference type="ARBA" id="ARBA00010199"/>
    </source>
</evidence>
<keyword evidence="7" id="KW-1003">Cell membrane</keyword>
<dbReference type="GO" id="GO:0042910">
    <property type="term" value="F:xenobiotic transmembrane transporter activity"/>
    <property type="evidence" value="ECO:0007669"/>
    <property type="project" value="InterPro"/>
</dbReference>
<dbReference type="InterPro" id="IPR050222">
    <property type="entry name" value="MATE_MdtK"/>
</dbReference>
<comment type="function">
    <text evidence="1">Multidrug efflux pump.</text>
</comment>
<feature type="transmembrane region" description="Helical" evidence="13">
    <location>
        <begin position="373"/>
        <end position="392"/>
    </location>
</feature>
<dbReference type="InterPro" id="IPR002528">
    <property type="entry name" value="MATE_fam"/>
</dbReference>
<feature type="transmembrane region" description="Helical" evidence="13">
    <location>
        <begin position="208"/>
        <end position="231"/>
    </location>
</feature>
<dbReference type="Pfam" id="PF01554">
    <property type="entry name" value="MatE"/>
    <property type="match status" value="2"/>
</dbReference>
<evidence type="ECO:0000256" key="7">
    <source>
        <dbReference type="ARBA" id="ARBA00022475"/>
    </source>
</evidence>
<evidence type="ECO:0000256" key="13">
    <source>
        <dbReference type="SAM" id="Phobius"/>
    </source>
</evidence>
<evidence type="ECO:0000256" key="12">
    <source>
        <dbReference type="ARBA" id="ARBA00031636"/>
    </source>
</evidence>
<feature type="transmembrane region" description="Helical" evidence="13">
    <location>
        <begin position="72"/>
        <end position="94"/>
    </location>
</feature>
<dbReference type="InParanoid" id="B2A0P3"/>
<dbReference type="GO" id="GO:0015297">
    <property type="term" value="F:antiporter activity"/>
    <property type="evidence" value="ECO:0007669"/>
    <property type="project" value="UniProtKB-KW"/>
</dbReference>
<evidence type="ECO:0000256" key="6">
    <source>
        <dbReference type="ARBA" id="ARBA00022449"/>
    </source>
</evidence>
<keyword evidence="10" id="KW-0406">Ion transport</keyword>
<feature type="transmembrane region" description="Helical" evidence="13">
    <location>
        <begin position="334"/>
        <end position="353"/>
    </location>
</feature>
<dbReference type="GO" id="GO:0005886">
    <property type="term" value="C:plasma membrane"/>
    <property type="evidence" value="ECO:0007669"/>
    <property type="project" value="UniProtKB-SubCell"/>
</dbReference>
<evidence type="ECO:0000256" key="10">
    <source>
        <dbReference type="ARBA" id="ARBA00023065"/>
    </source>
</evidence>
<dbReference type="PANTHER" id="PTHR43298">
    <property type="entry name" value="MULTIDRUG RESISTANCE PROTEIN NORM-RELATED"/>
    <property type="match status" value="1"/>
</dbReference>
<reference evidence="14 15" key="2">
    <citation type="journal article" date="2011" name="J. Bacteriol.">
        <title>Complete genome sequence of the anaerobic, halophilic alkalithermophile Natranaerobius thermophilus JW/NM-WN-LF.</title>
        <authorList>
            <person name="Zhao B."/>
            <person name="Mesbah N.M."/>
            <person name="Dalin E."/>
            <person name="Goodwin L."/>
            <person name="Nolan M."/>
            <person name="Pitluck S."/>
            <person name="Chertkov O."/>
            <person name="Brettin T.S."/>
            <person name="Han J."/>
            <person name="Larimer F.W."/>
            <person name="Land M.L."/>
            <person name="Hauser L."/>
            <person name="Kyrpides N."/>
            <person name="Wiegel J."/>
        </authorList>
    </citation>
    <scope>NUCLEOTIDE SEQUENCE [LARGE SCALE GENOMIC DNA]</scope>
    <source>
        <strain evidence="15">ATCC BAA-1301 / DSM 18059 / JW/NM-WN-LF</strain>
    </source>
</reference>
<protein>
    <recommendedName>
        <fullName evidence="4">Probable multidrug resistance protein NorM</fullName>
    </recommendedName>
    <alternativeName>
        <fullName evidence="12">Multidrug-efflux transporter</fullName>
    </alternativeName>
</protein>
<evidence type="ECO:0000256" key="5">
    <source>
        <dbReference type="ARBA" id="ARBA00022448"/>
    </source>
</evidence>
<dbReference type="HOGENOM" id="CLU_012893_5_3_9"/>
<evidence type="ECO:0000256" key="1">
    <source>
        <dbReference type="ARBA" id="ARBA00003408"/>
    </source>
</evidence>
<dbReference type="AlphaFoldDB" id="B2A0P3"/>
<keyword evidence="8 13" id="KW-0812">Transmembrane</keyword>
<feature type="transmembrane region" description="Helical" evidence="13">
    <location>
        <begin position="299"/>
        <end position="322"/>
    </location>
</feature>
<dbReference type="EMBL" id="CP001034">
    <property type="protein sequence ID" value="ACB85923.1"/>
    <property type="molecule type" value="Genomic_DNA"/>
</dbReference>
<feature type="transmembrane region" description="Helical" evidence="13">
    <location>
        <begin position="32"/>
        <end position="52"/>
    </location>
</feature>
<gene>
    <name evidence="14" type="ordered locus">Nther_2358</name>
</gene>
<comment type="similarity">
    <text evidence="3">Belongs to the multi antimicrobial extrusion (MATE) (TC 2.A.66.1) family.</text>
</comment>
<dbReference type="PIRSF" id="PIRSF006603">
    <property type="entry name" value="DinF"/>
    <property type="match status" value="1"/>
</dbReference>
<organism evidence="14 15">
    <name type="scientific">Natranaerobius thermophilus (strain ATCC BAA-1301 / DSM 18059 / JW/NM-WN-LF)</name>
    <dbReference type="NCBI Taxonomy" id="457570"/>
    <lineage>
        <taxon>Bacteria</taxon>
        <taxon>Bacillati</taxon>
        <taxon>Bacillota</taxon>
        <taxon>Clostridia</taxon>
        <taxon>Natranaerobiales</taxon>
        <taxon>Natranaerobiaceae</taxon>
        <taxon>Natranaerobius</taxon>
    </lineage>
</organism>
<feature type="transmembrane region" description="Helical" evidence="13">
    <location>
        <begin position="433"/>
        <end position="453"/>
    </location>
</feature>
<evidence type="ECO:0000313" key="14">
    <source>
        <dbReference type="EMBL" id="ACB85923.1"/>
    </source>
</evidence>
<proteinExistence type="inferred from homology"/>
<comment type="subcellular location">
    <subcellularLocation>
        <location evidence="2">Cell membrane</location>
        <topology evidence="2">Multi-pass membrane protein</topology>
    </subcellularLocation>
</comment>
<keyword evidence="15" id="KW-1185">Reference proteome</keyword>
<evidence type="ECO:0000256" key="11">
    <source>
        <dbReference type="ARBA" id="ARBA00023136"/>
    </source>
</evidence>
<dbReference type="PANTHER" id="PTHR43298:SF2">
    <property type="entry name" value="FMN_FAD EXPORTER YEEO-RELATED"/>
    <property type="match status" value="1"/>
</dbReference>
<evidence type="ECO:0000313" key="15">
    <source>
        <dbReference type="Proteomes" id="UP000001683"/>
    </source>
</evidence>
<dbReference type="Proteomes" id="UP000001683">
    <property type="component" value="Chromosome"/>
</dbReference>
<dbReference type="GO" id="GO:0006811">
    <property type="term" value="P:monoatomic ion transport"/>
    <property type="evidence" value="ECO:0007669"/>
    <property type="project" value="UniProtKB-KW"/>
</dbReference>
<evidence type="ECO:0000256" key="9">
    <source>
        <dbReference type="ARBA" id="ARBA00022989"/>
    </source>
</evidence>
<feature type="transmembrane region" description="Helical" evidence="13">
    <location>
        <begin position="274"/>
        <end position="293"/>
    </location>
</feature>
<dbReference type="STRING" id="457570.Nther_2358"/>
<feature type="transmembrane region" description="Helical" evidence="13">
    <location>
        <begin position="404"/>
        <end position="427"/>
    </location>
</feature>
<reference evidence="14 15" key="1">
    <citation type="submission" date="2008-04" db="EMBL/GenBank/DDBJ databases">
        <title>Complete sequence of chromosome of Natranaerobius thermophilus JW/NM-WN-LF.</title>
        <authorList>
            <consortium name="US DOE Joint Genome Institute"/>
            <person name="Copeland A."/>
            <person name="Lucas S."/>
            <person name="Lapidus A."/>
            <person name="Glavina del Rio T."/>
            <person name="Dalin E."/>
            <person name="Tice H."/>
            <person name="Bruce D."/>
            <person name="Goodwin L."/>
            <person name="Pitluck S."/>
            <person name="Chertkov O."/>
            <person name="Brettin T."/>
            <person name="Detter J.C."/>
            <person name="Han C."/>
            <person name="Kuske C.R."/>
            <person name="Schmutz J."/>
            <person name="Larimer F."/>
            <person name="Land M."/>
            <person name="Hauser L."/>
            <person name="Kyrpides N."/>
            <person name="Lykidis A."/>
            <person name="Mesbah N.M."/>
            <person name="Wiegel J."/>
        </authorList>
    </citation>
    <scope>NUCLEOTIDE SEQUENCE [LARGE SCALE GENOMIC DNA]</scope>
    <source>
        <strain evidence="15">ATCC BAA-1301 / DSM 18059 / JW/NM-WN-LF</strain>
    </source>
</reference>
<dbReference type="eggNOG" id="COG0534">
    <property type="taxonomic scope" value="Bacteria"/>
</dbReference>
<keyword evidence="5" id="KW-0813">Transport</keyword>
<keyword evidence="6" id="KW-0050">Antiport</keyword>
<dbReference type="FunCoup" id="B2A0P3">
    <property type="interactions" value="83"/>
</dbReference>
<feature type="transmembrane region" description="Helical" evidence="13">
    <location>
        <begin position="106"/>
        <end position="127"/>
    </location>
</feature>
<dbReference type="CDD" id="cd13137">
    <property type="entry name" value="MATE_NorM_like"/>
    <property type="match status" value="1"/>
</dbReference>
<keyword evidence="11 13" id="KW-0472">Membrane</keyword>
<dbReference type="RefSeq" id="WP_012448773.1">
    <property type="nucleotide sequence ID" value="NC_010718.1"/>
</dbReference>
<feature type="transmembrane region" description="Helical" evidence="13">
    <location>
        <begin position="181"/>
        <end position="202"/>
    </location>
</feature>
<feature type="transmembrane region" description="Helical" evidence="13">
    <location>
        <begin position="147"/>
        <end position="169"/>
    </location>
</feature>
<name>B2A0P3_NATTJ</name>